<dbReference type="InterPro" id="IPR001806">
    <property type="entry name" value="Small_GTPase"/>
</dbReference>
<sequence>MASLVPSSCACGASSSAAPISPASEIRGLGDGGSALPQGLPTRIKLVMLGATGVGKSCLALRFAKGVFAPAAPTIGAAFLSRTATLPSGLRLRYEIWDTAGQERYQSLAPLYYRGAQAAAVVYDITSRESFDKVRYWAAQLAAHAPPDMVVVLVGNKSDLCAQRAVKEEEGRDLADSAGYLFLEASALSGANVADVFEGLAEQLAGGLPLSTPAEQPPLAEPYGVAAG</sequence>
<organism evidence="3">
    <name type="scientific">Chlamydomonas leiostraca</name>
    <dbReference type="NCBI Taxonomy" id="1034604"/>
    <lineage>
        <taxon>Eukaryota</taxon>
        <taxon>Viridiplantae</taxon>
        <taxon>Chlorophyta</taxon>
        <taxon>core chlorophytes</taxon>
        <taxon>Chlorophyceae</taxon>
        <taxon>CS clade</taxon>
        <taxon>Chlamydomonadales</taxon>
        <taxon>Chlamydomonadaceae</taxon>
        <taxon>Chlamydomonas</taxon>
    </lineage>
</organism>
<dbReference type="SUPFAM" id="SSF52540">
    <property type="entry name" value="P-loop containing nucleoside triphosphate hydrolases"/>
    <property type="match status" value="1"/>
</dbReference>
<dbReference type="PROSITE" id="PS51421">
    <property type="entry name" value="RAS"/>
    <property type="match status" value="1"/>
</dbReference>
<keyword evidence="1" id="KW-0547">Nucleotide-binding</keyword>
<dbReference type="SMART" id="SM00177">
    <property type="entry name" value="ARF"/>
    <property type="match status" value="1"/>
</dbReference>
<gene>
    <name evidence="3" type="ORF">CLEI1391_LOCUS9251</name>
</gene>
<dbReference type="NCBIfam" id="TIGR00231">
    <property type="entry name" value="small_GTP"/>
    <property type="match status" value="1"/>
</dbReference>
<dbReference type="EMBL" id="HBFB01016548">
    <property type="protein sequence ID" value="CAD8679828.1"/>
    <property type="molecule type" value="Transcribed_RNA"/>
</dbReference>
<protein>
    <submittedName>
        <fullName evidence="3">Uncharacterized protein</fullName>
    </submittedName>
</protein>
<dbReference type="Gene3D" id="3.40.50.300">
    <property type="entry name" value="P-loop containing nucleotide triphosphate hydrolases"/>
    <property type="match status" value="1"/>
</dbReference>
<dbReference type="FunFam" id="3.40.50.300:FF:000808">
    <property type="entry name" value="Small GTP-binding protein, putative"/>
    <property type="match status" value="1"/>
</dbReference>
<dbReference type="SMART" id="SM00175">
    <property type="entry name" value="RAB"/>
    <property type="match status" value="1"/>
</dbReference>
<evidence type="ECO:0000313" key="3">
    <source>
        <dbReference type="EMBL" id="CAD8679828.1"/>
    </source>
</evidence>
<dbReference type="PANTHER" id="PTHR47978">
    <property type="match status" value="1"/>
</dbReference>
<dbReference type="SMART" id="SM00176">
    <property type="entry name" value="RAN"/>
    <property type="match status" value="1"/>
</dbReference>
<dbReference type="GO" id="GO:0005525">
    <property type="term" value="F:GTP binding"/>
    <property type="evidence" value="ECO:0007669"/>
    <property type="project" value="InterPro"/>
</dbReference>
<accession>A0A7S0RKD6</accession>
<dbReference type="GO" id="GO:0003924">
    <property type="term" value="F:GTPase activity"/>
    <property type="evidence" value="ECO:0007669"/>
    <property type="project" value="InterPro"/>
</dbReference>
<dbReference type="AlphaFoldDB" id="A0A7S0RKD6"/>
<dbReference type="Pfam" id="PF00071">
    <property type="entry name" value="Ras"/>
    <property type="match status" value="1"/>
</dbReference>
<dbReference type="PROSITE" id="PS51420">
    <property type="entry name" value="RHO"/>
    <property type="match status" value="1"/>
</dbReference>
<name>A0A7S0RKD6_9CHLO</name>
<dbReference type="InterPro" id="IPR005225">
    <property type="entry name" value="Small_GTP-bd"/>
</dbReference>
<evidence type="ECO:0000256" key="1">
    <source>
        <dbReference type="ARBA" id="ARBA00022741"/>
    </source>
</evidence>
<dbReference type="PRINTS" id="PR00449">
    <property type="entry name" value="RASTRNSFRMNG"/>
</dbReference>
<dbReference type="InterPro" id="IPR027417">
    <property type="entry name" value="P-loop_NTPase"/>
</dbReference>
<feature type="region of interest" description="Disordered" evidence="2">
    <location>
        <begin position="208"/>
        <end position="228"/>
    </location>
</feature>
<dbReference type="CDD" id="cd01860">
    <property type="entry name" value="Rab5_related"/>
    <property type="match status" value="1"/>
</dbReference>
<proteinExistence type="predicted"/>
<dbReference type="SMART" id="SM00174">
    <property type="entry name" value="RHO"/>
    <property type="match status" value="1"/>
</dbReference>
<evidence type="ECO:0000256" key="2">
    <source>
        <dbReference type="SAM" id="MobiDB-lite"/>
    </source>
</evidence>
<dbReference type="PROSITE" id="PS51419">
    <property type="entry name" value="RAB"/>
    <property type="match status" value="1"/>
</dbReference>
<reference evidence="3" key="1">
    <citation type="submission" date="2021-01" db="EMBL/GenBank/DDBJ databases">
        <authorList>
            <person name="Corre E."/>
            <person name="Pelletier E."/>
            <person name="Niang G."/>
            <person name="Scheremetjew M."/>
            <person name="Finn R."/>
            <person name="Kale V."/>
            <person name="Holt S."/>
            <person name="Cochrane G."/>
            <person name="Meng A."/>
            <person name="Brown T."/>
            <person name="Cohen L."/>
        </authorList>
    </citation>
    <scope>NUCLEOTIDE SEQUENCE</scope>
    <source>
        <strain evidence="3">SAG 11-49</strain>
    </source>
</reference>
<dbReference type="SMART" id="SM00173">
    <property type="entry name" value="RAS"/>
    <property type="match status" value="1"/>
</dbReference>